<dbReference type="OrthoDB" id="5464689at2"/>
<dbReference type="RefSeq" id="WP_091069284.1">
    <property type="nucleotide sequence ID" value="NZ_FNCF01000011.1"/>
</dbReference>
<reference evidence="6" key="1">
    <citation type="submission" date="2016-10" db="EMBL/GenBank/DDBJ databases">
        <authorList>
            <person name="Varghese N."/>
            <person name="Submissions S."/>
        </authorList>
    </citation>
    <scope>NUCLEOTIDE SEQUENCE [LARGE SCALE GENOMIC DNA]</scope>
    <source>
        <strain evidence="6">DSM 44526</strain>
    </source>
</reference>
<dbReference type="InterPro" id="IPR018060">
    <property type="entry name" value="HTH_AraC"/>
</dbReference>
<dbReference type="GO" id="GO:0043565">
    <property type="term" value="F:sequence-specific DNA binding"/>
    <property type="evidence" value="ECO:0007669"/>
    <property type="project" value="InterPro"/>
</dbReference>
<evidence type="ECO:0000256" key="2">
    <source>
        <dbReference type="ARBA" id="ARBA00023125"/>
    </source>
</evidence>
<proteinExistence type="predicted"/>
<evidence type="ECO:0000313" key="5">
    <source>
        <dbReference type="EMBL" id="SDH17982.1"/>
    </source>
</evidence>
<keyword evidence="3" id="KW-0804">Transcription</keyword>
<feature type="domain" description="HTH araC/xylS-type" evidence="4">
    <location>
        <begin position="145"/>
        <end position="240"/>
    </location>
</feature>
<name>A0A1G8AAM2_9ACTN</name>
<dbReference type="Proteomes" id="UP000198863">
    <property type="component" value="Unassembled WGS sequence"/>
</dbReference>
<dbReference type="EMBL" id="FNCF01000011">
    <property type="protein sequence ID" value="SDH17982.1"/>
    <property type="molecule type" value="Genomic_DNA"/>
</dbReference>
<evidence type="ECO:0000313" key="6">
    <source>
        <dbReference type="Proteomes" id="UP000198863"/>
    </source>
</evidence>
<dbReference type="PANTHER" id="PTHR46796">
    <property type="entry name" value="HTH-TYPE TRANSCRIPTIONAL ACTIVATOR RHAS-RELATED"/>
    <property type="match status" value="1"/>
</dbReference>
<dbReference type="Pfam" id="PF12833">
    <property type="entry name" value="HTH_18"/>
    <property type="match status" value="1"/>
</dbReference>
<dbReference type="GO" id="GO:0003700">
    <property type="term" value="F:DNA-binding transcription factor activity"/>
    <property type="evidence" value="ECO:0007669"/>
    <property type="project" value="InterPro"/>
</dbReference>
<organism evidence="5 6">
    <name type="scientific">Klenkia brasiliensis</name>
    <dbReference type="NCBI Taxonomy" id="333142"/>
    <lineage>
        <taxon>Bacteria</taxon>
        <taxon>Bacillati</taxon>
        <taxon>Actinomycetota</taxon>
        <taxon>Actinomycetes</taxon>
        <taxon>Geodermatophilales</taxon>
        <taxon>Geodermatophilaceae</taxon>
        <taxon>Klenkia</taxon>
    </lineage>
</organism>
<dbReference type="SMART" id="SM00342">
    <property type="entry name" value="HTH_ARAC"/>
    <property type="match status" value="1"/>
</dbReference>
<gene>
    <name evidence="5" type="ORF">SAMN05660324_0083</name>
</gene>
<dbReference type="PANTHER" id="PTHR46796:SF12">
    <property type="entry name" value="HTH-TYPE DNA-BINDING TRANSCRIPTIONAL ACTIVATOR EUTR"/>
    <property type="match status" value="1"/>
</dbReference>
<keyword evidence="1" id="KW-0805">Transcription regulation</keyword>
<protein>
    <submittedName>
        <fullName evidence="5">AraC-type DNA-binding protein</fullName>
    </submittedName>
</protein>
<dbReference type="Gene3D" id="1.10.10.60">
    <property type="entry name" value="Homeodomain-like"/>
    <property type="match status" value="1"/>
</dbReference>
<keyword evidence="6" id="KW-1185">Reference proteome</keyword>
<accession>A0A1G8AAM2</accession>
<sequence>MTVEAGRIALDAGRGGRVEAGPGECVLYPHDRSADVQWDDLVLLPVRLPQQEVAVLAAADTGLPEEAFRFLSARPLSPQLGQLWVHTTGHLRDQLLLSPGESVNPFVHRGLVVAAAAAAFQVFPNTAMTCDYVPDAGDVRPAAVRRAVAFIDAHLSLPITISDAADAARTTPYALRAGLRRHLGTTFSAYLRRARCDATRHDLARAADVDAAVLGDVATRWGFADATQLRAALGGHDGNS</sequence>
<dbReference type="AlphaFoldDB" id="A0A1G8AAM2"/>
<dbReference type="PROSITE" id="PS01124">
    <property type="entry name" value="HTH_ARAC_FAMILY_2"/>
    <property type="match status" value="1"/>
</dbReference>
<evidence type="ECO:0000259" key="4">
    <source>
        <dbReference type="PROSITE" id="PS01124"/>
    </source>
</evidence>
<keyword evidence="2 5" id="KW-0238">DNA-binding</keyword>
<evidence type="ECO:0000256" key="3">
    <source>
        <dbReference type="ARBA" id="ARBA00023163"/>
    </source>
</evidence>
<dbReference type="InterPro" id="IPR050204">
    <property type="entry name" value="AraC_XylS_family_regulators"/>
</dbReference>
<evidence type="ECO:0000256" key="1">
    <source>
        <dbReference type="ARBA" id="ARBA00023015"/>
    </source>
</evidence>